<gene>
    <name evidence="2" type="ORF">EV675_0496</name>
</gene>
<reference evidence="2 3" key="1">
    <citation type="submission" date="2019-02" db="EMBL/GenBank/DDBJ databases">
        <title>Genomic Encyclopedia of Type Strains, Phase IV (KMG-IV): sequencing the most valuable type-strain genomes for metagenomic binning, comparative biology and taxonomic classification.</title>
        <authorList>
            <person name="Goeker M."/>
        </authorList>
    </citation>
    <scope>NUCLEOTIDE SEQUENCE [LARGE SCALE GENOMIC DNA]</scope>
    <source>
        <strain evidence="2 3">K24</strain>
    </source>
</reference>
<dbReference type="InterPro" id="IPR021457">
    <property type="entry name" value="DUF3108"/>
</dbReference>
<feature type="chain" id="PRO_5020350820" evidence="1">
    <location>
        <begin position="31"/>
        <end position="244"/>
    </location>
</feature>
<accession>A0A4Q7NHV8</accession>
<feature type="signal peptide" evidence="1">
    <location>
        <begin position="1"/>
        <end position="30"/>
    </location>
</feature>
<comment type="caution">
    <text evidence="2">The sequence shown here is derived from an EMBL/GenBank/DDBJ whole genome shotgun (WGS) entry which is preliminary data.</text>
</comment>
<dbReference type="InterPro" id="IPR006311">
    <property type="entry name" value="TAT_signal"/>
</dbReference>
<keyword evidence="1" id="KW-0732">Signal</keyword>
<protein>
    <submittedName>
        <fullName evidence="2">Uncharacterized protein DUF3108</fullName>
    </submittedName>
</protein>
<sequence length="244" mass="27039">MSFDFRSSRRHFARACAALALAAAAPALYAAERYAPPASALLTYKLNASAKGFKINVDSTLEWQRNGSDYRLVNRGSFLFFSFVWESTGKVGDGGLQPARYQETRNKRVKTAEFDAAAGRLRLPSGNEEPLRPGTQDRMSVLLQLASIGRADSGAFADGKVVPFRVAGSSQSDNWRFRVVGRDQLSTPMGSIEAVHLKRERDHDDGQKIEVWLAPAHDWLPVRVLSNEADGDFLDQVVQKIERP</sequence>
<keyword evidence="3" id="KW-1185">Reference proteome</keyword>
<organism evidence="2 3">
    <name type="scientific">Pigmentiphaga kullae</name>
    <dbReference type="NCBI Taxonomy" id="151784"/>
    <lineage>
        <taxon>Bacteria</taxon>
        <taxon>Pseudomonadati</taxon>
        <taxon>Pseudomonadota</taxon>
        <taxon>Betaproteobacteria</taxon>
        <taxon>Burkholderiales</taxon>
        <taxon>Alcaligenaceae</taxon>
        <taxon>Pigmentiphaga</taxon>
    </lineage>
</organism>
<dbReference type="RefSeq" id="WP_165404397.1">
    <property type="nucleotide sequence ID" value="NZ_SGXC01000001.1"/>
</dbReference>
<evidence type="ECO:0000313" key="3">
    <source>
        <dbReference type="Proteomes" id="UP000292445"/>
    </source>
</evidence>
<dbReference type="Pfam" id="PF11306">
    <property type="entry name" value="DUF3108"/>
    <property type="match status" value="1"/>
</dbReference>
<name>A0A4Q7NHV8_9BURK</name>
<evidence type="ECO:0000313" key="2">
    <source>
        <dbReference type="EMBL" id="RZS84479.1"/>
    </source>
</evidence>
<dbReference type="PROSITE" id="PS51318">
    <property type="entry name" value="TAT"/>
    <property type="match status" value="1"/>
</dbReference>
<dbReference type="Proteomes" id="UP000292445">
    <property type="component" value="Unassembled WGS sequence"/>
</dbReference>
<dbReference type="AlphaFoldDB" id="A0A4Q7NHV8"/>
<proteinExistence type="predicted"/>
<evidence type="ECO:0000256" key="1">
    <source>
        <dbReference type="SAM" id="SignalP"/>
    </source>
</evidence>
<dbReference type="EMBL" id="SGXC01000001">
    <property type="protein sequence ID" value="RZS84479.1"/>
    <property type="molecule type" value="Genomic_DNA"/>
</dbReference>